<proteinExistence type="predicted"/>
<dbReference type="RefSeq" id="WP_225237520.1">
    <property type="nucleotide sequence ID" value="NZ_JAHYBX010000001.1"/>
</dbReference>
<dbReference type="InterPro" id="IPR016181">
    <property type="entry name" value="Acyl_CoA_acyltransferase"/>
</dbReference>
<evidence type="ECO:0000313" key="2">
    <source>
        <dbReference type="EMBL" id="MCA1855131.1"/>
    </source>
</evidence>
<evidence type="ECO:0000259" key="1">
    <source>
        <dbReference type="PROSITE" id="PS51186"/>
    </source>
</evidence>
<dbReference type="PROSITE" id="PS51186">
    <property type="entry name" value="GNAT"/>
    <property type="match status" value="1"/>
</dbReference>
<evidence type="ECO:0000313" key="3">
    <source>
        <dbReference type="Proteomes" id="UP001198602"/>
    </source>
</evidence>
<sequence length="179" mass="20149">MTVLHTARLRLEPICPAHYDGLRVLNADPLVQRYIGGRPETPEETTAMIARVEERWRRFGHSWWSFIEPDTGELVGAGCIQHLGHDPANEHEIGWRLRPDRWGRGYASEAARRMAAFAFDSLQAPSLAAICHPENTDSRRVMQRLGMCYRGEEQWHGQAVSVYAIDAHDFAAARASGAS</sequence>
<dbReference type="PANTHER" id="PTHR43792">
    <property type="entry name" value="GNAT FAMILY, PUTATIVE (AFU_ORTHOLOGUE AFUA_3G00765)-RELATED-RELATED"/>
    <property type="match status" value="1"/>
</dbReference>
<feature type="domain" description="N-acetyltransferase" evidence="1">
    <location>
        <begin position="20"/>
        <end position="169"/>
    </location>
</feature>
<dbReference type="InterPro" id="IPR000182">
    <property type="entry name" value="GNAT_dom"/>
</dbReference>
<accession>A0ABS7Y633</accession>
<dbReference type="InterPro" id="IPR051531">
    <property type="entry name" value="N-acetyltransferase"/>
</dbReference>
<dbReference type="EMBL" id="JAHYBX010000001">
    <property type="protein sequence ID" value="MCA1855131.1"/>
    <property type="molecule type" value="Genomic_DNA"/>
</dbReference>
<gene>
    <name evidence="2" type="ORF">LE190_04185</name>
</gene>
<organism evidence="2 3">
    <name type="scientific">Massilia hydrophila</name>
    <dbReference type="NCBI Taxonomy" id="3044279"/>
    <lineage>
        <taxon>Bacteria</taxon>
        <taxon>Pseudomonadati</taxon>
        <taxon>Pseudomonadota</taxon>
        <taxon>Betaproteobacteria</taxon>
        <taxon>Burkholderiales</taxon>
        <taxon>Oxalobacteraceae</taxon>
        <taxon>Telluria group</taxon>
        <taxon>Massilia</taxon>
    </lineage>
</organism>
<dbReference type="Gene3D" id="3.40.630.30">
    <property type="match status" value="1"/>
</dbReference>
<keyword evidence="3" id="KW-1185">Reference proteome</keyword>
<dbReference type="Proteomes" id="UP001198602">
    <property type="component" value="Unassembled WGS sequence"/>
</dbReference>
<dbReference type="Pfam" id="PF13302">
    <property type="entry name" value="Acetyltransf_3"/>
    <property type="match status" value="1"/>
</dbReference>
<protein>
    <submittedName>
        <fullName evidence="2">GNAT family N-acetyltransferase</fullName>
    </submittedName>
</protein>
<reference evidence="2 3" key="1">
    <citation type="submission" date="2021-07" db="EMBL/GenBank/DDBJ databases">
        <title>Characterization of Violacein-producing bacteria and related species.</title>
        <authorList>
            <person name="Wilson H.S."/>
            <person name="De Leon M.E."/>
        </authorList>
    </citation>
    <scope>NUCLEOTIDE SEQUENCE [LARGE SCALE GENOMIC DNA]</scope>
    <source>
        <strain evidence="2 3">HSC-2F05</strain>
    </source>
</reference>
<dbReference type="PANTHER" id="PTHR43792:SF1">
    <property type="entry name" value="N-ACETYLTRANSFERASE DOMAIN-CONTAINING PROTEIN"/>
    <property type="match status" value="1"/>
</dbReference>
<name>A0ABS7Y633_9BURK</name>
<dbReference type="SUPFAM" id="SSF55729">
    <property type="entry name" value="Acyl-CoA N-acyltransferases (Nat)"/>
    <property type="match status" value="1"/>
</dbReference>
<comment type="caution">
    <text evidence="2">The sequence shown here is derived from an EMBL/GenBank/DDBJ whole genome shotgun (WGS) entry which is preliminary data.</text>
</comment>